<protein>
    <submittedName>
        <fullName evidence="2">DUF3624 domain-containing protein</fullName>
    </submittedName>
</protein>
<dbReference type="Proteomes" id="UP001164748">
    <property type="component" value="Chromosome"/>
</dbReference>
<dbReference type="RefSeq" id="WP_077640964.1">
    <property type="nucleotide sequence ID" value="NZ_CP114588.1"/>
</dbReference>
<evidence type="ECO:0000256" key="1">
    <source>
        <dbReference type="SAM" id="Phobius"/>
    </source>
</evidence>
<reference evidence="2" key="1">
    <citation type="submission" date="2022-09" db="EMBL/GenBank/DDBJ databases">
        <authorList>
            <person name="Li Z.-J."/>
        </authorList>
    </citation>
    <scope>NUCLEOTIDE SEQUENCE</scope>
    <source>
        <strain evidence="2">TGB11</strain>
    </source>
</reference>
<proteinExistence type="predicted"/>
<dbReference type="InterPro" id="IPR022072">
    <property type="entry name" value="DUF3624"/>
</dbReference>
<dbReference type="EMBL" id="CP114588">
    <property type="protein sequence ID" value="WBA08841.1"/>
    <property type="molecule type" value="Genomic_DNA"/>
</dbReference>
<evidence type="ECO:0000313" key="2">
    <source>
        <dbReference type="EMBL" id="WBA08841.1"/>
    </source>
</evidence>
<dbReference type="AlphaFoldDB" id="A0AA47KKW1"/>
<keyword evidence="1" id="KW-0812">Transmembrane</keyword>
<sequence length="90" mass="10230">MACKYCQSAIWQQKLGRCTRCMKQLAAMCALLWPLWWWGYADTPRQVESIALLFAAGSASVLLTLHVVIYPFRRNKKPAPERGSSDIPDD</sequence>
<organism evidence="2 3">
    <name type="scientific">Salinivibrio kushneri</name>
    <dbReference type="NCBI Taxonomy" id="1908198"/>
    <lineage>
        <taxon>Bacteria</taxon>
        <taxon>Pseudomonadati</taxon>
        <taxon>Pseudomonadota</taxon>
        <taxon>Gammaproteobacteria</taxon>
        <taxon>Vibrionales</taxon>
        <taxon>Vibrionaceae</taxon>
        <taxon>Salinivibrio</taxon>
    </lineage>
</organism>
<name>A0AA47KKW1_9GAMM</name>
<dbReference type="Pfam" id="PF12292">
    <property type="entry name" value="DUF3624"/>
    <property type="match status" value="1"/>
</dbReference>
<gene>
    <name evidence="2" type="ORF">N8M53_01000</name>
</gene>
<feature type="transmembrane region" description="Helical" evidence="1">
    <location>
        <begin position="50"/>
        <end position="72"/>
    </location>
</feature>
<evidence type="ECO:0000313" key="3">
    <source>
        <dbReference type="Proteomes" id="UP001164748"/>
    </source>
</evidence>
<keyword evidence="1" id="KW-1133">Transmembrane helix</keyword>
<accession>A0AA47KKW1</accession>
<feature type="transmembrane region" description="Helical" evidence="1">
    <location>
        <begin position="21"/>
        <end position="38"/>
    </location>
</feature>
<keyword evidence="1" id="KW-0472">Membrane</keyword>